<feature type="transmembrane region" description="Helical" evidence="7">
    <location>
        <begin position="60"/>
        <end position="84"/>
    </location>
</feature>
<keyword evidence="2 7" id="KW-0812">Transmembrane</keyword>
<dbReference type="PANTHER" id="PTHR43394">
    <property type="entry name" value="ATP-DEPENDENT PERMEASE MDL1, MITOCHONDRIAL"/>
    <property type="match status" value="1"/>
</dbReference>
<protein>
    <submittedName>
        <fullName evidence="10">ABC transporter ATP-binding protein</fullName>
    </submittedName>
</protein>
<accession>A0ABU8HCQ2</accession>
<dbReference type="InterPro" id="IPR003439">
    <property type="entry name" value="ABC_transporter-like_ATP-bd"/>
</dbReference>
<evidence type="ECO:0000259" key="9">
    <source>
        <dbReference type="PROSITE" id="PS50929"/>
    </source>
</evidence>
<evidence type="ECO:0000256" key="3">
    <source>
        <dbReference type="ARBA" id="ARBA00022741"/>
    </source>
</evidence>
<dbReference type="SUPFAM" id="SSF90123">
    <property type="entry name" value="ABC transporter transmembrane region"/>
    <property type="match status" value="1"/>
</dbReference>
<feature type="transmembrane region" description="Helical" evidence="7">
    <location>
        <begin position="21"/>
        <end position="40"/>
    </location>
</feature>
<dbReference type="InterPro" id="IPR003593">
    <property type="entry name" value="AAA+_ATPase"/>
</dbReference>
<feature type="domain" description="ABC transporter" evidence="8">
    <location>
        <begin position="339"/>
        <end position="573"/>
    </location>
</feature>
<dbReference type="GO" id="GO:0005524">
    <property type="term" value="F:ATP binding"/>
    <property type="evidence" value="ECO:0007669"/>
    <property type="project" value="UniProtKB-KW"/>
</dbReference>
<dbReference type="RefSeq" id="WP_336586501.1">
    <property type="nucleotide sequence ID" value="NZ_JBBAXC010000005.1"/>
</dbReference>
<evidence type="ECO:0000256" key="7">
    <source>
        <dbReference type="SAM" id="Phobius"/>
    </source>
</evidence>
<keyword evidence="6 7" id="KW-0472">Membrane</keyword>
<dbReference type="InterPro" id="IPR027417">
    <property type="entry name" value="P-loop_NTPase"/>
</dbReference>
<dbReference type="InterPro" id="IPR036640">
    <property type="entry name" value="ABC1_TM_sf"/>
</dbReference>
<dbReference type="InterPro" id="IPR039421">
    <property type="entry name" value="Type_1_exporter"/>
</dbReference>
<comment type="subcellular location">
    <subcellularLocation>
        <location evidence="1">Cell membrane</location>
        <topology evidence="1">Multi-pass membrane protein</topology>
    </subcellularLocation>
</comment>
<dbReference type="PROSITE" id="PS50893">
    <property type="entry name" value="ABC_TRANSPORTER_2"/>
    <property type="match status" value="1"/>
</dbReference>
<evidence type="ECO:0000256" key="2">
    <source>
        <dbReference type="ARBA" id="ARBA00022692"/>
    </source>
</evidence>
<dbReference type="SMART" id="SM00382">
    <property type="entry name" value="AAA"/>
    <property type="match status" value="1"/>
</dbReference>
<feature type="domain" description="ABC transmembrane type-1" evidence="9">
    <location>
        <begin position="24"/>
        <end position="306"/>
    </location>
</feature>
<organism evidence="10 11">
    <name type="scientific">Bacillus spongiae</name>
    <dbReference type="NCBI Taxonomy" id="2683610"/>
    <lineage>
        <taxon>Bacteria</taxon>
        <taxon>Bacillati</taxon>
        <taxon>Bacillota</taxon>
        <taxon>Bacilli</taxon>
        <taxon>Bacillales</taxon>
        <taxon>Bacillaceae</taxon>
        <taxon>Bacillus</taxon>
    </lineage>
</organism>
<dbReference type="Pfam" id="PF00664">
    <property type="entry name" value="ABC_membrane"/>
    <property type="match status" value="1"/>
</dbReference>
<dbReference type="InterPro" id="IPR011527">
    <property type="entry name" value="ABC1_TM_dom"/>
</dbReference>
<dbReference type="Proteomes" id="UP001312865">
    <property type="component" value="Unassembled WGS sequence"/>
</dbReference>
<feature type="transmembrane region" description="Helical" evidence="7">
    <location>
        <begin position="131"/>
        <end position="155"/>
    </location>
</feature>
<evidence type="ECO:0000256" key="5">
    <source>
        <dbReference type="ARBA" id="ARBA00022989"/>
    </source>
</evidence>
<dbReference type="Pfam" id="PF00005">
    <property type="entry name" value="ABC_tran"/>
    <property type="match status" value="1"/>
</dbReference>
<dbReference type="EMBL" id="JBBAXC010000005">
    <property type="protein sequence ID" value="MEI5907067.1"/>
    <property type="molecule type" value="Genomic_DNA"/>
</dbReference>
<gene>
    <name evidence="10" type="ORF">WAK64_08355</name>
</gene>
<evidence type="ECO:0000313" key="11">
    <source>
        <dbReference type="Proteomes" id="UP001312865"/>
    </source>
</evidence>
<dbReference type="CDD" id="cd07346">
    <property type="entry name" value="ABC_6TM_exporters"/>
    <property type="match status" value="1"/>
</dbReference>
<sequence>MKKEIVEYGKLLYRYLKYRKLNVLLLAFFLLANVGLQLINPQIVRYYIDTANGGTLPENLLMIATAFIGIAILQQLFSLMATYIGENLAWKATNDIRMDLTDHCMDLDMTFHKKYQQGELIERVDGDVSGLFDLFSNVFLTIINNVLLLIGVLLFLLNEDWRIALCLSLFSVFAIYLLTYVKRKTQDHWVKASEANAAFYGLIGEQISSTEDIASNNAKDYMMKLFYKMGRKIYPIIRKAELTWASMWTATLIIFVTGNVIAFSVSGYLWSNGIITVGTVYLIFHYTELLRRPIELIKVNLQDLQLSTASIVRIKELFDTKSSQVNGIKENVLSNAIEVEFKHVNFGYEKDSLVLKDLSFHLKQGRTLGVLGRTGSGKTTLARLVVRMYDNDHGQIYLDQHNITDLSFKELNHHLAYITQNVQLFTATLRENITVFNHEINDEKIMEIIQKLQLVEWYEGFSNGLDTFIQANGGTLSAGEEQLLAFIRVFIKNPGLIILDEATSKIDPVTEHYIERALNKLLENRTSIIIAHRLRTLDRADDLLILEKGKVLEAGEKGELLTNHSSHFNHLVKQGIEEALIQ</sequence>
<reference evidence="10 11" key="1">
    <citation type="journal article" date="2018" name="J. Microbiol.">
        <title>Bacillus spongiae sp. nov., isolated from sponge of Jeju Island.</title>
        <authorList>
            <person name="Lee G.E."/>
            <person name="Im W.T."/>
            <person name="Park J.S."/>
        </authorList>
    </citation>
    <scope>NUCLEOTIDE SEQUENCE [LARGE SCALE GENOMIC DNA]</scope>
    <source>
        <strain evidence="10 11">135PIL107-10</strain>
    </source>
</reference>
<proteinExistence type="predicted"/>
<evidence type="ECO:0000256" key="4">
    <source>
        <dbReference type="ARBA" id="ARBA00022840"/>
    </source>
</evidence>
<dbReference type="SUPFAM" id="SSF52540">
    <property type="entry name" value="P-loop containing nucleoside triphosphate hydrolases"/>
    <property type="match status" value="1"/>
</dbReference>
<feature type="transmembrane region" description="Helical" evidence="7">
    <location>
        <begin position="161"/>
        <end position="181"/>
    </location>
</feature>
<feature type="transmembrane region" description="Helical" evidence="7">
    <location>
        <begin position="268"/>
        <end position="287"/>
    </location>
</feature>
<evidence type="ECO:0000259" key="8">
    <source>
        <dbReference type="PROSITE" id="PS50893"/>
    </source>
</evidence>
<evidence type="ECO:0000313" key="10">
    <source>
        <dbReference type="EMBL" id="MEI5907067.1"/>
    </source>
</evidence>
<feature type="transmembrane region" description="Helical" evidence="7">
    <location>
        <begin position="242"/>
        <end position="262"/>
    </location>
</feature>
<dbReference type="Gene3D" id="1.20.1560.10">
    <property type="entry name" value="ABC transporter type 1, transmembrane domain"/>
    <property type="match status" value="1"/>
</dbReference>
<evidence type="ECO:0000256" key="1">
    <source>
        <dbReference type="ARBA" id="ARBA00004651"/>
    </source>
</evidence>
<dbReference type="PANTHER" id="PTHR43394:SF1">
    <property type="entry name" value="ATP-BINDING CASSETTE SUB-FAMILY B MEMBER 10, MITOCHONDRIAL"/>
    <property type="match status" value="1"/>
</dbReference>
<name>A0ABU8HCQ2_9BACI</name>
<keyword evidence="3" id="KW-0547">Nucleotide-binding</keyword>
<dbReference type="Gene3D" id="3.40.50.300">
    <property type="entry name" value="P-loop containing nucleotide triphosphate hydrolases"/>
    <property type="match status" value="1"/>
</dbReference>
<dbReference type="PROSITE" id="PS50929">
    <property type="entry name" value="ABC_TM1F"/>
    <property type="match status" value="1"/>
</dbReference>
<keyword evidence="4 10" id="KW-0067">ATP-binding</keyword>
<keyword evidence="11" id="KW-1185">Reference proteome</keyword>
<evidence type="ECO:0000256" key="6">
    <source>
        <dbReference type="ARBA" id="ARBA00023136"/>
    </source>
</evidence>
<comment type="caution">
    <text evidence="10">The sequence shown here is derived from an EMBL/GenBank/DDBJ whole genome shotgun (WGS) entry which is preliminary data.</text>
</comment>
<keyword evidence="5 7" id="KW-1133">Transmembrane helix</keyword>